<name>A0A9P6B7V9_9AGAM</name>
<dbReference type="Proteomes" id="UP000886523">
    <property type="component" value="Unassembled WGS sequence"/>
</dbReference>
<dbReference type="GO" id="GO:0005634">
    <property type="term" value="C:nucleus"/>
    <property type="evidence" value="ECO:0007669"/>
    <property type="project" value="TreeGrafter"/>
</dbReference>
<dbReference type="PANTHER" id="PTHR13271:SF34">
    <property type="entry name" value="N-LYSINE METHYLTRANSFERASE SETD6"/>
    <property type="match status" value="1"/>
</dbReference>
<evidence type="ECO:0000256" key="3">
    <source>
        <dbReference type="ARBA" id="ARBA00022691"/>
    </source>
</evidence>
<dbReference type="InterPro" id="IPR036464">
    <property type="entry name" value="Rubisco_LSMT_subst-bd_sf"/>
</dbReference>
<reference evidence="4" key="1">
    <citation type="journal article" date="2020" name="Nat. Commun.">
        <title>Large-scale genome sequencing of mycorrhizal fungi provides insights into the early evolution of symbiotic traits.</title>
        <authorList>
            <person name="Miyauchi S."/>
            <person name="Kiss E."/>
            <person name="Kuo A."/>
            <person name="Drula E."/>
            <person name="Kohler A."/>
            <person name="Sanchez-Garcia M."/>
            <person name="Morin E."/>
            <person name="Andreopoulos B."/>
            <person name="Barry K.W."/>
            <person name="Bonito G."/>
            <person name="Buee M."/>
            <person name="Carver A."/>
            <person name="Chen C."/>
            <person name="Cichocki N."/>
            <person name="Clum A."/>
            <person name="Culley D."/>
            <person name="Crous P.W."/>
            <person name="Fauchery L."/>
            <person name="Girlanda M."/>
            <person name="Hayes R.D."/>
            <person name="Keri Z."/>
            <person name="LaButti K."/>
            <person name="Lipzen A."/>
            <person name="Lombard V."/>
            <person name="Magnuson J."/>
            <person name="Maillard F."/>
            <person name="Murat C."/>
            <person name="Nolan M."/>
            <person name="Ohm R.A."/>
            <person name="Pangilinan J."/>
            <person name="Pereira M.F."/>
            <person name="Perotto S."/>
            <person name="Peter M."/>
            <person name="Pfister S."/>
            <person name="Riley R."/>
            <person name="Sitrit Y."/>
            <person name="Stielow J.B."/>
            <person name="Szollosi G."/>
            <person name="Zifcakova L."/>
            <person name="Stursova M."/>
            <person name="Spatafora J.W."/>
            <person name="Tedersoo L."/>
            <person name="Vaario L.M."/>
            <person name="Yamada A."/>
            <person name="Yan M."/>
            <person name="Wang P."/>
            <person name="Xu J."/>
            <person name="Bruns T."/>
            <person name="Baldrian P."/>
            <person name="Vilgalys R."/>
            <person name="Dunand C."/>
            <person name="Henrissat B."/>
            <person name="Grigoriev I.V."/>
            <person name="Hibbett D."/>
            <person name="Nagy L.G."/>
            <person name="Martin F.M."/>
        </authorList>
    </citation>
    <scope>NUCLEOTIDE SEQUENCE</scope>
    <source>
        <strain evidence="4">UP504</strain>
    </source>
</reference>
<dbReference type="OrthoDB" id="341421at2759"/>
<comment type="caution">
    <text evidence="4">The sequence shown here is derived from an EMBL/GenBank/DDBJ whole genome shotgun (WGS) entry which is preliminary data.</text>
</comment>
<sequence length="345" mass="38758">MSDDAVESLIQWFTRNGGVFDSECVGFRYDDESGRGAFALSDIPEGQVLFTIPRHLLLSTRTCDLREQLGEDAWKRLGAGWAGLILCMMWEQAKGSDGKWSFNTPMFWAADELELLEGPLPLISFYAEKIGKEDAEEEYRSRIVPVIKRTFTIWGAVSSLVVSTSRSGRVKRIMHRRTRKAYDDDDARAPGDLLRRYGHVDSVPLPDGSFGNPADVVEVKASLAVEVVASTSKPDIAKSIDERIDWWLEQGGDELRASSYSFLAFQHFPRVLTQNASVFVIEASTPSLPAELISLLRLLLMPQPEWAKTKMKEKPPKPSLDAELIPVAIKMLVMRLEMYETTLEV</sequence>
<dbReference type="InterPro" id="IPR050600">
    <property type="entry name" value="SETD3_SETD6_MTase"/>
</dbReference>
<dbReference type="Gene3D" id="3.90.1410.10">
    <property type="entry name" value="set domain protein methyltransferase, domain 1"/>
    <property type="match status" value="1"/>
</dbReference>
<dbReference type="GO" id="GO:0016279">
    <property type="term" value="F:protein-lysine N-methyltransferase activity"/>
    <property type="evidence" value="ECO:0007669"/>
    <property type="project" value="TreeGrafter"/>
</dbReference>
<evidence type="ECO:0000313" key="4">
    <source>
        <dbReference type="EMBL" id="KAF9519251.1"/>
    </source>
</evidence>
<dbReference type="InterPro" id="IPR046341">
    <property type="entry name" value="SET_dom_sf"/>
</dbReference>
<proteinExistence type="predicted"/>
<dbReference type="SUPFAM" id="SSF81822">
    <property type="entry name" value="RuBisCo LSMT C-terminal, substrate-binding domain"/>
    <property type="match status" value="1"/>
</dbReference>
<evidence type="ECO:0000313" key="5">
    <source>
        <dbReference type="Proteomes" id="UP000886523"/>
    </source>
</evidence>
<evidence type="ECO:0000256" key="2">
    <source>
        <dbReference type="ARBA" id="ARBA00022679"/>
    </source>
</evidence>
<accession>A0A9P6B7V9</accession>
<dbReference type="SUPFAM" id="SSF82199">
    <property type="entry name" value="SET domain"/>
    <property type="match status" value="1"/>
</dbReference>
<gene>
    <name evidence="4" type="ORF">BS47DRAFT_1358373</name>
</gene>
<keyword evidence="1" id="KW-0489">Methyltransferase</keyword>
<evidence type="ECO:0000256" key="1">
    <source>
        <dbReference type="ARBA" id="ARBA00022603"/>
    </source>
</evidence>
<keyword evidence="5" id="KW-1185">Reference proteome</keyword>
<dbReference type="PANTHER" id="PTHR13271">
    <property type="entry name" value="UNCHARACTERIZED PUTATIVE METHYLTRANSFERASE"/>
    <property type="match status" value="1"/>
</dbReference>
<keyword evidence="3" id="KW-0949">S-adenosyl-L-methionine</keyword>
<organism evidence="4 5">
    <name type="scientific">Hydnum rufescens UP504</name>
    <dbReference type="NCBI Taxonomy" id="1448309"/>
    <lineage>
        <taxon>Eukaryota</taxon>
        <taxon>Fungi</taxon>
        <taxon>Dikarya</taxon>
        <taxon>Basidiomycota</taxon>
        <taxon>Agaricomycotina</taxon>
        <taxon>Agaricomycetes</taxon>
        <taxon>Cantharellales</taxon>
        <taxon>Hydnaceae</taxon>
        <taxon>Hydnum</taxon>
    </lineage>
</organism>
<keyword evidence="2" id="KW-0808">Transferase</keyword>
<dbReference type="AlphaFoldDB" id="A0A9P6B7V9"/>
<protein>
    <submittedName>
        <fullName evidence="4">Uncharacterized protein</fullName>
    </submittedName>
</protein>
<dbReference type="EMBL" id="MU128919">
    <property type="protein sequence ID" value="KAF9519251.1"/>
    <property type="molecule type" value="Genomic_DNA"/>
</dbReference>
<dbReference type="GO" id="GO:0032259">
    <property type="term" value="P:methylation"/>
    <property type="evidence" value="ECO:0007669"/>
    <property type="project" value="UniProtKB-KW"/>
</dbReference>